<dbReference type="GO" id="GO:0003700">
    <property type="term" value="F:DNA-binding transcription factor activity"/>
    <property type="evidence" value="ECO:0007669"/>
    <property type="project" value="TreeGrafter"/>
</dbReference>
<name>G7UV15_PSEUP</name>
<dbReference type="Pfam" id="PF17932">
    <property type="entry name" value="TetR_C_24"/>
    <property type="match status" value="1"/>
</dbReference>
<reference evidence="4 5" key="1">
    <citation type="journal article" date="2012" name="J. Bacteriol.">
        <title>Complete Genome Sequence of the BTEX-Degrading Bacterium Pseudoxanthomonas spadix BD-a59.</title>
        <authorList>
            <person name="Lee S.H."/>
            <person name="Jin H.M."/>
            <person name="Lee H.J."/>
            <person name="Kim J.M."/>
            <person name="Jeon C.O."/>
        </authorList>
    </citation>
    <scope>NUCLEOTIDE SEQUENCE [LARGE SCALE GENOMIC DNA]</scope>
    <source>
        <strain evidence="4 5">BD-a59</strain>
    </source>
</reference>
<dbReference type="InterPro" id="IPR050109">
    <property type="entry name" value="HTH-type_TetR-like_transc_reg"/>
</dbReference>
<feature type="domain" description="HTH tetR-type" evidence="3">
    <location>
        <begin position="14"/>
        <end position="74"/>
    </location>
</feature>
<dbReference type="eggNOG" id="COG1309">
    <property type="taxonomic scope" value="Bacteria"/>
</dbReference>
<dbReference type="PROSITE" id="PS50977">
    <property type="entry name" value="HTH_TETR_2"/>
    <property type="match status" value="1"/>
</dbReference>
<evidence type="ECO:0000313" key="5">
    <source>
        <dbReference type="Proteomes" id="UP000005870"/>
    </source>
</evidence>
<sequence>MAYRRSALMEERLAGNRVRITKAARQLVAQGGFRGASIAAVAKAAGLSTGAIYRYFPSRAALFVEVLEEAVRRECELLTAITGGAGSAEQRLCAAVESFTRRAVEGPNLAYAFIAEPADPQVEAARLLAREAFSDIFKRLLRRGVASGEFPRQSVEVSAACIVGAFTEALAHPAPRAIRRMDSGKRIEAIVEFCRRAVLGRPRATG</sequence>
<accession>G7UV15</accession>
<dbReference type="Pfam" id="PF00440">
    <property type="entry name" value="TetR_N"/>
    <property type="match status" value="1"/>
</dbReference>
<dbReference type="Proteomes" id="UP000005870">
    <property type="component" value="Chromosome"/>
</dbReference>
<organism evidence="4 5">
    <name type="scientific">Pseudoxanthomonas spadix (strain BD-a59)</name>
    <dbReference type="NCBI Taxonomy" id="1045855"/>
    <lineage>
        <taxon>Bacteria</taxon>
        <taxon>Pseudomonadati</taxon>
        <taxon>Pseudomonadota</taxon>
        <taxon>Gammaproteobacteria</taxon>
        <taxon>Lysobacterales</taxon>
        <taxon>Lysobacteraceae</taxon>
        <taxon>Pseudoxanthomonas</taxon>
    </lineage>
</organism>
<dbReference type="SUPFAM" id="SSF48498">
    <property type="entry name" value="Tetracyclin repressor-like, C-terminal domain"/>
    <property type="match status" value="1"/>
</dbReference>
<keyword evidence="5" id="KW-1185">Reference proteome</keyword>
<protein>
    <submittedName>
        <fullName evidence="4">TetR family transcriptional regulator</fullName>
    </submittedName>
</protein>
<dbReference type="InterPro" id="IPR036271">
    <property type="entry name" value="Tet_transcr_reg_TetR-rel_C_sf"/>
</dbReference>
<evidence type="ECO:0000256" key="1">
    <source>
        <dbReference type="ARBA" id="ARBA00023125"/>
    </source>
</evidence>
<dbReference type="EMBL" id="CP003093">
    <property type="protein sequence ID" value="AER55094.1"/>
    <property type="molecule type" value="Genomic_DNA"/>
</dbReference>
<dbReference type="Gene3D" id="1.10.357.10">
    <property type="entry name" value="Tetracycline Repressor, domain 2"/>
    <property type="match status" value="1"/>
</dbReference>
<dbReference type="AlphaFoldDB" id="G7UV15"/>
<feature type="DNA-binding region" description="H-T-H motif" evidence="2">
    <location>
        <begin position="37"/>
        <end position="56"/>
    </location>
</feature>
<gene>
    <name evidence="4" type="ordered locus">DSC_02205</name>
</gene>
<dbReference type="PRINTS" id="PR00455">
    <property type="entry name" value="HTHTETR"/>
</dbReference>
<dbReference type="SUPFAM" id="SSF46689">
    <property type="entry name" value="Homeodomain-like"/>
    <property type="match status" value="1"/>
</dbReference>
<dbReference type="PANTHER" id="PTHR30055:SF226">
    <property type="entry name" value="HTH-TYPE TRANSCRIPTIONAL REGULATOR PKSA"/>
    <property type="match status" value="1"/>
</dbReference>
<proteinExistence type="predicted"/>
<evidence type="ECO:0000259" key="3">
    <source>
        <dbReference type="PROSITE" id="PS50977"/>
    </source>
</evidence>
<dbReference type="RefSeq" id="WP_014159272.1">
    <property type="nucleotide sequence ID" value="NC_016147.2"/>
</dbReference>
<dbReference type="KEGG" id="psd:DSC_02205"/>
<dbReference type="PANTHER" id="PTHR30055">
    <property type="entry name" value="HTH-TYPE TRANSCRIPTIONAL REGULATOR RUTR"/>
    <property type="match status" value="1"/>
</dbReference>
<evidence type="ECO:0000256" key="2">
    <source>
        <dbReference type="PROSITE-ProRule" id="PRU00335"/>
    </source>
</evidence>
<dbReference type="OrthoDB" id="63332at2"/>
<evidence type="ECO:0000313" key="4">
    <source>
        <dbReference type="EMBL" id="AER55094.1"/>
    </source>
</evidence>
<dbReference type="InterPro" id="IPR009057">
    <property type="entry name" value="Homeodomain-like_sf"/>
</dbReference>
<dbReference type="STRING" id="1045855.DSC_02205"/>
<keyword evidence="1 2" id="KW-0238">DNA-binding</keyword>
<dbReference type="HOGENOM" id="CLU_069356_12_0_6"/>
<dbReference type="InterPro" id="IPR041490">
    <property type="entry name" value="KstR2_TetR_C"/>
</dbReference>
<dbReference type="InterPro" id="IPR001647">
    <property type="entry name" value="HTH_TetR"/>
</dbReference>
<dbReference type="GO" id="GO:0000976">
    <property type="term" value="F:transcription cis-regulatory region binding"/>
    <property type="evidence" value="ECO:0007669"/>
    <property type="project" value="TreeGrafter"/>
</dbReference>